<feature type="transmembrane region" description="Helical" evidence="16">
    <location>
        <begin position="245"/>
        <end position="266"/>
    </location>
</feature>
<keyword evidence="11 16" id="KW-0472">Membrane</keyword>
<dbReference type="PANTHER" id="PTHR15627:SF14">
    <property type="entry name" value="PROTEIN YIPF3"/>
    <property type="match status" value="1"/>
</dbReference>
<reference evidence="19" key="2">
    <citation type="submission" date="2025-04" db="UniProtKB">
        <authorList>
            <consortium name="RefSeq"/>
        </authorList>
    </citation>
    <scope>IDENTIFICATION</scope>
    <source>
        <tissue evidence="19">Whole sample</tissue>
    </source>
</reference>
<feature type="compositionally biased region" description="Acidic residues" evidence="15">
    <location>
        <begin position="21"/>
        <end position="33"/>
    </location>
</feature>
<evidence type="ECO:0000256" key="12">
    <source>
        <dbReference type="ARBA" id="ARBA00023180"/>
    </source>
</evidence>
<dbReference type="GO" id="GO:0005794">
    <property type="term" value="C:Golgi apparatus"/>
    <property type="evidence" value="ECO:0007669"/>
    <property type="project" value="UniProtKB-SubCell"/>
</dbReference>
<dbReference type="GO" id="GO:0005886">
    <property type="term" value="C:plasma membrane"/>
    <property type="evidence" value="ECO:0007669"/>
    <property type="project" value="UniProtKB-SubCell"/>
</dbReference>
<keyword evidence="9 16" id="KW-1133">Transmembrane helix</keyword>
<evidence type="ECO:0000256" key="13">
    <source>
        <dbReference type="ARBA" id="ARBA00024809"/>
    </source>
</evidence>
<evidence type="ECO:0000256" key="10">
    <source>
        <dbReference type="ARBA" id="ARBA00023034"/>
    </source>
</evidence>
<keyword evidence="6" id="KW-0963">Cytoplasm</keyword>
<protein>
    <recommendedName>
        <fullName evidence="4">Protein YIPF3</fullName>
    </recommendedName>
    <alternativeName>
        <fullName evidence="14">YIP1 family member 3</fullName>
    </alternativeName>
</protein>
<evidence type="ECO:0000313" key="17">
    <source>
        <dbReference type="Proteomes" id="UP000694844"/>
    </source>
</evidence>
<proteinExistence type="predicted"/>
<feature type="region of interest" description="Disordered" evidence="15">
    <location>
        <begin position="1"/>
        <end position="49"/>
    </location>
</feature>
<comment type="subcellular location">
    <subcellularLocation>
        <location evidence="3">Cell membrane</location>
        <topology evidence="3">Multi-pass membrane protein</topology>
    </subcellularLocation>
    <subcellularLocation>
        <location evidence="2">Cytoplasm</location>
    </subcellularLocation>
    <subcellularLocation>
        <location evidence="1">Golgi apparatus</location>
        <location evidence="1">cis-Golgi network membrane</location>
        <topology evidence="1">Multi-pass membrane protein</topology>
    </subcellularLocation>
</comment>
<dbReference type="AlphaFoldDB" id="A0A8B8BX26"/>
<feature type="compositionally biased region" description="Basic and acidic residues" evidence="15">
    <location>
        <begin position="40"/>
        <end position="49"/>
    </location>
</feature>
<dbReference type="RefSeq" id="XP_022307867.1">
    <property type="nucleotide sequence ID" value="XM_022452159.1"/>
</dbReference>
<accession>A0A8B8BX26</accession>
<keyword evidence="8" id="KW-0221">Differentiation</keyword>
<name>A0A8B8BX26_CRAVI</name>
<dbReference type="OrthoDB" id="10256463at2759"/>
<evidence type="ECO:0000256" key="4">
    <source>
        <dbReference type="ARBA" id="ARBA00015622"/>
    </source>
</evidence>
<feature type="transmembrane region" description="Helical" evidence="16">
    <location>
        <begin position="185"/>
        <end position="207"/>
    </location>
</feature>
<evidence type="ECO:0000256" key="11">
    <source>
        <dbReference type="ARBA" id="ARBA00023136"/>
    </source>
</evidence>
<evidence type="ECO:0000256" key="7">
    <source>
        <dbReference type="ARBA" id="ARBA00022692"/>
    </source>
</evidence>
<comment type="function">
    <text evidence="13">Involved in the maintenance of the Golgi structure. May play a role in hematopoiesis.</text>
</comment>
<feature type="transmembrane region" description="Helical" evidence="16">
    <location>
        <begin position="213"/>
        <end position="233"/>
    </location>
</feature>
<evidence type="ECO:0000256" key="14">
    <source>
        <dbReference type="ARBA" id="ARBA00032951"/>
    </source>
</evidence>
<evidence type="ECO:0000313" key="19">
    <source>
        <dbReference type="RefSeq" id="XP_022307932.1"/>
    </source>
</evidence>
<sequence length="339" mass="38122">MADRGRWPTQQEQSAVIDLGDVNEPDDGSDYETDVSKGPGEGRGERKMEDDIRKRLSDNVTQMVWNAGTQQAKRAWSLYGNIDILRPYFNVEPHEVRTRLIQSFLPRMPSSEKQRAYRELYGPLMVVFTLIALLLFQMKAAEHRVEEGTLMGTAFGVCFTYWWGTSALLWFLSYVCNAHITSIQLLSLLGYGLTGHCVVILVGTLIHTSHDHLFFYMLWAVFGGLSTLKMVGVILSRTHGKSQRLILACTLAAIHLLFLLYLHFAYHQIVEDLSRALDSNPVVQQPQENSIKEQISPTEASNSKLIHEGSKMVHKTIVNVPKLVTKAVVGLAGRANNTH</sequence>
<keyword evidence="10" id="KW-0333">Golgi apparatus</keyword>
<dbReference type="PANTHER" id="PTHR15627">
    <property type="entry name" value="NATURAL KILLER CELL-SPECIFIC ANTIGEN KLIP1"/>
    <property type="match status" value="1"/>
</dbReference>
<evidence type="ECO:0000313" key="18">
    <source>
        <dbReference type="RefSeq" id="XP_022307867.1"/>
    </source>
</evidence>
<evidence type="ECO:0000256" key="5">
    <source>
        <dbReference type="ARBA" id="ARBA00022475"/>
    </source>
</evidence>
<feature type="transmembrane region" description="Helical" evidence="16">
    <location>
        <begin position="150"/>
        <end position="173"/>
    </location>
</feature>
<dbReference type="GO" id="GO:0030154">
    <property type="term" value="P:cell differentiation"/>
    <property type="evidence" value="ECO:0007669"/>
    <property type="project" value="UniProtKB-KW"/>
</dbReference>
<keyword evidence="5" id="KW-1003">Cell membrane</keyword>
<evidence type="ECO:0000256" key="9">
    <source>
        <dbReference type="ARBA" id="ARBA00022989"/>
    </source>
</evidence>
<dbReference type="RefSeq" id="XP_022307932.1">
    <property type="nucleotide sequence ID" value="XM_022452224.1"/>
</dbReference>
<keyword evidence="7 16" id="KW-0812">Transmembrane</keyword>
<organism evidence="17 19">
    <name type="scientific">Crassostrea virginica</name>
    <name type="common">Eastern oyster</name>
    <dbReference type="NCBI Taxonomy" id="6565"/>
    <lineage>
        <taxon>Eukaryota</taxon>
        <taxon>Metazoa</taxon>
        <taxon>Spiralia</taxon>
        <taxon>Lophotrochozoa</taxon>
        <taxon>Mollusca</taxon>
        <taxon>Bivalvia</taxon>
        <taxon>Autobranchia</taxon>
        <taxon>Pteriomorphia</taxon>
        <taxon>Ostreida</taxon>
        <taxon>Ostreoidea</taxon>
        <taxon>Ostreidae</taxon>
        <taxon>Crassostrea</taxon>
    </lineage>
</organism>
<gene>
    <name evidence="18 19" type="primary">LOC111113833</name>
</gene>
<feature type="transmembrane region" description="Helical" evidence="16">
    <location>
        <begin position="120"/>
        <end position="138"/>
    </location>
</feature>
<evidence type="ECO:0000256" key="8">
    <source>
        <dbReference type="ARBA" id="ARBA00022782"/>
    </source>
</evidence>
<evidence type="ECO:0000256" key="16">
    <source>
        <dbReference type="SAM" id="Phobius"/>
    </source>
</evidence>
<dbReference type="KEGG" id="cvn:111113833"/>
<evidence type="ECO:0000256" key="2">
    <source>
        <dbReference type="ARBA" id="ARBA00004496"/>
    </source>
</evidence>
<keyword evidence="12" id="KW-0325">Glycoprotein</keyword>
<evidence type="ECO:0000256" key="15">
    <source>
        <dbReference type="SAM" id="MobiDB-lite"/>
    </source>
</evidence>
<keyword evidence="17" id="KW-1185">Reference proteome</keyword>
<dbReference type="GeneID" id="111113833"/>
<dbReference type="Proteomes" id="UP000694844">
    <property type="component" value="Chromosome 1"/>
</dbReference>
<evidence type="ECO:0000256" key="1">
    <source>
        <dbReference type="ARBA" id="ARBA00004257"/>
    </source>
</evidence>
<dbReference type="InterPro" id="IPR051521">
    <property type="entry name" value="tRNA_Mod/Golgi_Maint"/>
</dbReference>
<evidence type="ECO:0000256" key="6">
    <source>
        <dbReference type="ARBA" id="ARBA00022490"/>
    </source>
</evidence>
<evidence type="ECO:0000256" key="3">
    <source>
        <dbReference type="ARBA" id="ARBA00004651"/>
    </source>
</evidence>
<reference evidence="17" key="1">
    <citation type="submission" date="2024-06" db="UniProtKB">
        <authorList>
            <consortium name="RefSeq"/>
        </authorList>
    </citation>
    <scope>NUCLEOTIDE SEQUENCE [LARGE SCALE GENOMIC DNA]</scope>
    <source>
        <tissue evidence="18">Whole sample</tissue>
    </source>
</reference>